<evidence type="ECO:0000256" key="1">
    <source>
        <dbReference type="ARBA" id="ARBA00004141"/>
    </source>
</evidence>
<dbReference type="SUPFAM" id="SSF103473">
    <property type="entry name" value="MFS general substrate transporter"/>
    <property type="match status" value="1"/>
</dbReference>
<keyword evidence="3 5" id="KW-1133">Transmembrane helix</keyword>
<evidence type="ECO:0000256" key="5">
    <source>
        <dbReference type="SAM" id="Phobius"/>
    </source>
</evidence>
<feature type="transmembrane region" description="Helical" evidence="5">
    <location>
        <begin position="450"/>
        <end position="474"/>
    </location>
</feature>
<dbReference type="Gene3D" id="1.20.1250.20">
    <property type="entry name" value="MFS general substrate transporter like domains"/>
    <property type="match status" value="1"/>
</dbReference>
<dbReference type="InterPro" id="IPR020846">
    <property type="entry name" value="MFS_dom"/>
</dbReference>
<dbReference type="InterPro" id="IPR011701">
    <property type="entry name" value="MFS"/>
</dbReference>
<dbReference type="PROSITE" id="PS50850">
    <property type="entry name" value="MFS"/>
    <property type="match status" value="1"/>
</dbReference>
<organism evidence="7 8">
    <name type="scientific">Molorchus minor</name>
    <dbReference type="NCBI Taxonomy" id="1323400"/>
    <lineage>
        <taxon>Eukaryota</taxon>
        <taxon>Metazoa</taxon>
        <taxon>Ecdysozoa</taxon>
        <taxon>Arthropoda</taxon>
        <taxon>Hexapoda</taxon>
        <taxon>Insecta</taxon>
        <taxon>Pterygota</taxon>
        <taxon>Neoptera</taxon>
        <taxon>Endopterygota</taxon>
        <taxon>Coleoptera</taxon>
        <taxon>Polyphaga</taxon>
        <taxon>Cucujiformia</taxon>
        <taxon>Chrysomeloidea</taxon>
        <taxon>Cerambycidae</taxon>
        <taxon>Lamiinae</taxon>
        <taxon>Monochamini</taxon>
        <taxon>Molorchus</taxon>
    </lineage>
</organism>
<feature type="transmembrane region" description="Helical" evidence="5">
    <location>
        <begin position="158"/>
        <end position="176"/>
    </location>
</feature>
<feature type="transmembrane region" description="Helical" evidence="5">
    <location>
        <begin position="424"/>
        <end position="444"/>
    </location>
</feature>
<gene>
    <name evidence="7" type="ORF">NQ317_011172</name>
</gene>
<evidence type="ECO:0000256" key="3">
    <source>
        <dbReference type="ARBA" id="ARBA00022989"/>
    </source>
</evidence>
<evidence type="ECO:0000313" key="8">
    <source>
        <dbReference type="Proteomes" id="UP001162164"/>
    </source>
</evidence>
<evidence type="ECO:0000313" key="7">
    <source>
        <dbReference type="EMBL" id="KAJ8969880.1"/>
    </source>
</evidence>
<dbReference type="InterPro" id="IPR049680">
    <property type="entry name" value="FLVCR1-2_SLC49-like"/>
</dbReference>
<name>A0ABQ9J0G9_9CUCU</name>
<feature type="transmembrane region" description="Helical" evidence="5">
    <location>
        <begin position="334"/>
        <end position="355"/>
    </location>
</feature>
<dbReference type="PANTHER" id="PTHR10924">
    <property type="entry name" value="MAJOR FACILITATOR SUPERFAMILY PROTEIN-RELATED"/>
    <property type="match status" value="1"/>
</dbReference>
<feature type="transmembrane region" description="Helical" evidence="5">
    <location>
        <begin position="234"/>
        <end position="258"/>
    </location>
</feature>
<feature type="transmembrane region" description="Helical" evidence="5">
    <location>
        <begin position="390"/>
        <end position="412"/>
    </location>
</feature>
<feature type="transmembrane region" description="Helical" evidence="5">
    <location>
        <begin position="134"/>
        <end position="152"/>
    </location>
</feature>
<dbReference type="Pfam" id="PF07690">
    <property type="entry name" value="MFS_1"/>
    <property type="match status" value="1"/>
</dbReference>
<keyword evidence="2 5" id="KW-0812">Transmembrane</keyword>
<evidence type="ECO:0000256" key="4">
    <source>
        <dbReference type="ARBA" id="ARBA00023136"/>
    </source>
</evidence>
<dbReference type="InterPro" id="IPR036259">
    <property type="entry name" value="MFS_trans_sf"/>
</dbReference>
<keyword evidence="8" id="KW-1185">Reference proteome</keyword>
<dbReference type="Proteomes" id="UP001162164">
    <property type="component" value="Unassembled WGS sequence"/>
</dbReference>
<feature type="transmembrane region" description="Helical" evidence="5">
    <location>
        <begin position="296"/>
        <end position="322"/>
    </location>
</feature>
<reference evidence="7" key="1">
    <citation type="journal article" date="2023" name="Insect Mol. Biol.">
        <title>Genome sequencing provides insights into the evolution of gene families encoding plant cell wall-degrading enzymes in longhorned beetles.</title>
        <authorList>
            <person name="Shin N.R."/>
            <person name="Okamura Y."/>
            <person name="Kirsch R."/>
            <person name="Pauchet Y."/>
        </authorList>
    </citation>
    <scope>NUCLEOTIDE SEQUENCE</scope>
    <source>
        <strain evidence="7">MMC_N1</strain>
    </source>
</reference>
<dbReference type="EMBL" id="JAPWTJ010001699">
    <property type="protein sequence ID" value="KAJ8969880.1"/>
    <property type="molecule type" value="Genomic_DNA"/>
</dbReference>
<protein>
    <recommendedName>
        <fullName evidence="6">Major facilitator superfamily (MFS) profile domain-containing protein</fullName>
    </recommendedName>
</protein>
<keyword evidence="4 5" id="KW-0472">Membrane</keyword>
<feature type="transmembrane region" description="Helical" evidence="5">
    <location>
        <begin position="367"/>
        <end position="384"/>
    </location>
</feature>
<sequence>MYDLLMLCKLSSLVEKSHLLNGPLGLSTDVIIWCLSVVTRHKDKKMDTNMEVIPASEVTIKVYKYRWVAMFIFCLFTIINFMQFLQFTIIANVVTKYYGVKSFAVDLTGLIFFLAFILLFSPISYLIEKYSLKVTAVVSTGLTLLGNLVKLLCADPNRFYVVLIGQAFCAIGQVYMMSIPSKFASVWFGANEVSTACAIAVLGTQLGAAIGSVVPPLIVKKTDKDVGESLRNMMIYNAILSVVVFIIVAALFTFVLVFRSRPKLPPSQSQLHLLDTNQEPPSFLENFKTLIKNRDFLLLLLSFGLFNGLWNSFGILINTLYINYFPDGESDVGVITLIAIISGGCIGSLVFGLILDKTHQFKKTASGVMLLASATFISVVYTFLTQSRIGTYITIPIFGFFAASGLVISFEYSLEVTYPIPESVSCSILNATAFLFAIICSVTLEWLLDVIGYVNSFIIVLAALLLCPVMIFFISSNLRRRDANLAHQNNNLATSISTETIPS</sequence>
<feature type="transmembrane region" description="Helical" evidence="5">
    <location>
        <begin position="103"/>
        <end position="127"/>
    </location>
</feature>
<feature type="transmembrane region" description="Helical" evidence="5">
    <location>
        <begin position="188"/>
        <end position="214"/>
    </location>
</feature>
<dbReference type="PANTHER" id="PTHR10924:SF4">
    <property type="entry name" value="GH15861P"/>
    <property type="match status" value="1"/>
</dbReference>
<evidence type="ECO:0000259" key="6">
    <source>
        <dbReference type="PROSITE" id="PS50850"/>
    </source>
</evidence>
<feature type="transmembrane region" description="Helical" evidence="5">
    <location>
        <begin position="67"/>
        <end position="91"/>
    </location>
</feature>
<accession>A0ABQ9J0G9</accession>
<feature type="domain" description="Major facilitator superfamily (MFS) profile" evidence="6">
    <location>
        <begin position="69"/>
        <end position="479"/>
    </location>
</feature>
<proteinExistence type="predicted"/>
<feature type="transmembrane region" description="Helical" evidence="5">
    <location>
        <begin position="20"/>
        <end position="38"/>
    </location>
</feature>
<comment type="caution">
    <text evidence="7">The sequence shown here is derived from an EMBL/GenBank/DDBJ whole genome shotgun (WGS) entry which is preliminary data.</text>
</comment>
<comment type="subcellular location">
    <subcellularLocation>
        <location evidence="1">Membrane</location>
        <topology evidence="1">Multi-pass membrane protein</topology>
    </subcellularLocation>
</comment>
<evidence type="ECO:0000256" key="2">
    <source>
        <dbReference type="ARBA" id="ARBA00022692"/>
    </source>
</evidence>